<dbReference type="EMBL" id="JBHTBL010000002">
    <property type="protein sequence ID" value="MFC7323558.1"/>
    <property type="molecule type" value="Genomic_DNA"/>
</dbReference>
<sequence>MQVLQTKSEPPASDRPDRRTPSSESLSVRNYDAATVNTLSVRLVDSRDEVVVDRSVSVEPSETASVRLPVDRATYRVEATLDEDASDSAECLVGDTPEERAVVECGNGVVTVTAGRHTR</sequence>
<dbReference type="InterPro" id="IPR058929">
    <property type="entry name" value="Ig_halo"/>
</dbReference>
<name>A0ABD6AH01_9EURY</name>
<evidence type="ECO:0000313" key="3">
    <source>
        <dbReference type="EMBL" id="MFC7323558.1"/>
    </source>
</evidence>
<comment type="caution">
    <text evidence="3">The sequence shown here is derived from an EMBL/GenBank/DDBJ whole genome shotgun (WGS) entry which is preliminary data.</text>
</comment>
<feature type="domain" description="Ig-like" evidence="2">
    <location>
        <begin position="38"/>
        <end position="116"/>
    </location>
</feature>
<feature type="region of interest" description="Disordered" evidence="1">
    <location>
        <begin position="1"/>
        <end position="29"/>
    </location>
</feature>
<evidence type="ECO:0000313" key="4">
    <source>
        <dbReference type="Proteomes" id="UP001596545"/>
    </source>
</evidence>
<dbReference type="RefSeq" id="WP_256407767.1">
    <property type="nucleotide sequence ID" value="NZ_JANHDN010000001.1"/>
</dbReference>
<reference evidence="3 4" key="1">
    <citation type="journal article" date="2019" name="Int. J. Syst. Evol. Microbiol.">
        <title>The Global Catalogue of Microorganisms (GCM) 10K type strain sequencing project: providing services to taxonomists for standard genome sequencing and annotation.</title>
        <authorList>
            <consortium name="The Broad Institute Genomics Platform"/>
            <consortium name="The Broad Institute Genome Sequencing Center for Infectious Disease"/>
            <person name="Wu L."/>
            <person name="Ma J."/>
        </authorList>
    </citation>
    <scope>NUCLEOTIDE SEQUENCE [LARGE SCALE GENOMIC DNA]</scope>
    <source>
        <strain evidence="3 4">CGMCC 1.12554</strain>
    </source>
</reference>
<dbReference type="Pfam" id="PF25942">
    <property type="entry name" value="Ig_halo"/>
    <property type="match status" value="1"/>
</dbReference>
<evidence type="ECO:0000256" key="1">
    <source>
        <dbReference type="SAM" id="MobiDB-lite"/>
    </source>
</evidence>
<dbReference type="Proteomes" id="UP001596545">
    <property type="component" value="Unassembled WGS sequence"/>
</dbReference>
<gene>
    <name evidence="3" type="ORF">ACFQMF_03060</name>
</gene>
<accession>A0ABD6AH01</accession>
<feature type="compositionally biased region" description="Basic and acidic residues" evidence="1">
    <location>
        <begin position="12"/>
        <end position="21"/>
    </location>
</feature>
<organism evidence="3 4">
    <name type="scientific">Halorubrum rutilum</name>
    <dbReference type="NCBI Taxonomy" id="1364933"/>
    <lineage>
        <taxon>Archaea</taxon>
        <taxon>Methanobacteriati</taxon>
        <taxon>Methanobacteriota</taxon>
        <taxon>Stenosarchaea group</taxon>
        <taxon>Halobacteria</taxon>
        <taxon>Halobacteriales</taxon>
        <taxon>Haloferacaceae</taxon>
        <taxon>Halorubrum</taxon>
    </lineage>
</organism>
<proteinExistence type="predicted"/>
<dbReference type="AlphaFoldDB" id="A0ABD6AH01"/>
<evidence type="ECO:0000259" key="2">
    <source>
        <dbReference type="Pfam" id="PF25942"/>
    </source>
</evidence>
<keyword evidence="4" id="KW-1185">Reference proteome</keyword>
<protein>
    <recommendedName>
        <fullName evidence="2">Ig-like domain-containing protein</fullName>
    </recommendedName>
</protein>